<dbReference type="AlphaFoldDB" id="A0A6J4VI93"/>
<evidence type="ECO:0000256" key="1">
    <source>
        <dbReference type="SAM" id="MobiDB-lite"/>
    </source>
</evidence>
<sequence>DRPGGLGWLRRAAVGWSDDAGRVRPGAGHLRGDLLHHRPGHGRAPPDERDGDDLRGRV</sequence>
<proteinExistence type="predicted"/>
<accession>A0A6J4VI93</accession>
<name>A0A6J4VI93_9BACT</name>
<reference evidence="2" key="1">
    <citation type="submission" date="2020-02" db="EMBL/GenBank/DDBJ databases">
        <authorList>
            <person name="Meier V. D."/>
        </authorList>
    </citation>
    <scope>NUCLEOTIDE SEQUENCE</scope>
    <source>
        <strain evidence="2">AVDCRST_MAG59</strain>
    </source>
</reference>
<feature type="non-terminal residue" evidence="2">
    <location>
        <position position="58"/>
    </location>
</feature>
<feature type="non-terminal residue" evidence="2">
    <location>
        <position position="1"/>
    </location>
</feature>
<gene>
    <name evidence="2" type="ORF">AVDCRST_MAG59-4413</name>
</gene>
<organism evidence="2">
    <name type="scientific">uncultured Thermomicrobiales bacterium</name>
    <dbReference type="NCBI Taxonomy" id="1645740"/>
    <lineage>
        <taxon>Bacteria</taxon>
        <taxon>Pseudomonadati</taxon>
        <taxon>Thermomicrobiota</taxon>
        <taxon>Thermomicrobia</taxon>
        <taxon>Thermomicrobiales</taxon>
        <taxon>environmental samples</taxon>
    </lineage>
</organism>
<feature type="region of interest" description="Disordered" evidence="1">
    <location>
        <begin position="19"/>
        <end position="58"/>
    </location>
</feature>
<evidence type="ECO:0000313" key="2">
    <source>
        <dbReference type="EMBL" id="CAA9578089.1"/>
    </source>
</evidence>
<feature type="compositionally biased region" description="Basic and acidic residues" evidence="1">
    <location>
        <begin position="44"/>
        <end position="58"/>
    </location>
</feature>
<protein>
    <submittedName>
        <fullName evidence="2">Uncharacterized protein</fullName>
    </submittedName>
</protein>
<dbReference type="EMBL" id="CADCWF010000320">
    <property type="protein sequence ID" value="CAA9578089.1"/>
    <property type="molecule type" value="Genomic_DNA"/>
</dbReference>